<organism evidence="1 2">
    <name type="scientific">Clonorchis sinensis</name>
    <name type="common">Chinese liver fluke</name>
    <dbReference type="NCBI Taxonomy" id="79923"/>
    <lineage>
        <taxon>Eukaryota</taxon>
        <taxon>Metazoa</taxon>
        <taxon>Spiralia</taxon>
        <taxon>Lophotrochozoa</taxon>
        <taxon>Platyhelminthes</taxon>
        <taxon>Trematoda</taxon>
        <taxon>Digenea</taxon>
        <taxon>Opisthorchiida</taxon>
        <taxon>Opisthorchiata</taxon>
        <taxon>Opisthorchiidae</taxon>
        <taxon>Clonorchis</taxon>
    </lineage>
</organism>
<dbReference type="Proteomes" id="UP000286415">
    <property type="component" value="Unassembled WGS sequence"/>
</dbReference>
<dbReference type="InParanoid" id="A0A419Q5X4"/>
<reference evidence="1 2" key="2">
    <citation type="journal article" date="2021" name="Genomics">
        <title>High-quality reference genome for Clonorchis sinensis.</title>
        <authorList>
            <person name="Young N.D."/>
            <person name="Stroehlein A.J."/>
            <person name="Kinkar L."/>
            <person name="Wang T."/>
            <person name="Sohn W.M."/>
            <person name="Chang B.C.H."/>
            <person name="Kaur P."/>
            <person name="Weisz D."/>
            <person name="Dudchenko O."/>
            <person name="Aiden E.L."/>
            <person name="Korhonen P.K."/>
            <person name="Gasser R.B."/>
        </authorList>
    </citation>
    <scope>NUCLEOTIDE SEQUENCE [LARGE SCALE GENOMIC DNA]</scope>
    <source>
        <strain evidence="1">Cs-k2</strain>
    </source>
</reference>
<dbReference type="EMBL" id="NIRI02000013">
    <property type="protein sequence ID" value="KAG5453159.1"/>
    <property type="molecule type" value="Genomic_DNA"/>
</dbReference>
<sequence>MCAVAQWLECEFTDWKVRRLNPTSASPLLLSRPGQPDSIPALVLLPGGMAARHRKYVAAERLYIFYIVSETRIQDAGTVVELTGRSTRFRLRTSGNPEAAAAGCTRVGIVLSHRTEGSLLDWIPSDSLLCVALSGSVGERVSQAGRPHKVRTIHLATERLADTDFRRTCRSRLLESLPTTPPSDVHSYWDAIATSLHSAWSFAFGMQIRTQAGRTQALAIRPNCATAYWRNIPAGSEHNLDRRIIGLQVKVSVRAYREVWPTRKAREMEDAQKADNA</sequence>
<name>A0A419Q5X4_CLOSI</name>
<evidence type="ECO:0000313" key="2">
    <source>
        <dbReference type="Proteomes" id="UP000286415"/>
    </source>
</evidence>
<reference evidence="1 2" key="1">
    <citation type="journal article" date="2018" name="Biotechnol. Adv.">
        <title>Improved genomic resources and new bioinformatic workflow for the carcinogenic parasite Clonorchis sinensis: Biotechnological implications.</title>
        <authorList>
            <person name="Wang D."/>
            <person name="Korhonen P.K."/>
            <person name="Gasser R.B."/>
            <person name="Young N.D."/>
        </authorList>
    </citation>
    <scope>NUCLEOTIDE SEQUENCE [LARGE SCALE GENOMIC DNA]</scope>
    <source>
        <strain evidence="1">Cs-k2</strain>
    </source>
</reference>
<protein>
    <submittedName>
        <fullName evidence="1">Uncharacterized protein</fullName>
    </submittedName>
</protein>
<proteinExistence type="predicted"/>
<evidence type="ECO:0000313" key="1">
    <source>
        <dbReference type="EMBL" id="KAG5453159.1"/>
    </source>
</evidence>
<dbReference type="AlphaFoldDB" id="A0A419Q5X4"/>
<keyword evidence="2" id="KW-1185">Reference proteome</keyword>
<accession>A0A419Q5X4</accession>
<gene>
    <name evidence="1" type="ORF">CSKR_106987</name>
</gene>
<comment type="caution">
    <text evidence="1">The sequence shown here is derived from an EMBL/GenBank/DDBJ whole genome shotgun (WGS) entry which is preliminary data.</text>
</comment>